<organism evidence="1 2">
    <name type="scientific">Russula earlei</name>
    <dbReference type="NCBI Taxonomy" id="71964"/>
    <lineage>
        <taxon>Eukaryota</taxon>
        <taxon>Fungi</taxon>
        <taxon>Dikarya</taxon>
        <taxon>Basidiomycota</taxon>
        <taxon>Agaricomycotina</taxon>
        <taxon>Agaricomycetes</taxon>
        <taxon>Russulales</taxon>
        <taxon>Russulaceae</taxon>
        <taxon>Russula</taxon>
    </lineage>
</organism>
<dbReference type="Proteomes" id="UP001207468">
    <property type="component" value="Unassembled WGS sequence"/>
</dbReference>
<protein>
    <submittedName>
        <fullName evidence="1">Uncharacterized protein</fullName>
    </submittedName>
</protein>
<dbReference type="EMBL" id="JAGFNK010000156">
    <property type="protein sequence ID" value="KAI9463768.1"/>
    <property type="molecule type" value="Genomic_DNA"/>
</dbReference>
<proteinExistence type="predicted"/>
<reference evidence="1" key="1">
    <citation type="submission" date="2021-03" db="EMBL/GenBank/DDBJ databases">
        <title>Evolutionary priming and transition to the ectomycorrhizal habit in an iconic lineage of mushroom-forming fungi: is preadaptation a requirement?</title>
        <authorList>
            <consortium name="DOE Joint Genome Institute"/>
            <person name="Looney B.P."/>
            <person name="Miyauchi S."/>
            <person name="Morin E."/>
            <person name="Drula E."/>
            <person name="Courty P.E."/>
            <person name="Chicoki N."/>
            <person name="Fauchery L."/>
            <person name="Kohler A."/>
            <person name="Kuo A."/>
            <person name="LaButti K."/>
            <person name="Pangilinan J."/>
            <person name="Lipzen A."/>
            <person name="Riley R."/>
            <person name="Andreopoulos W."/>
            <person name="He G."/>
            <person name="Johnson J."/>
            <person name="Barry K.W."/>
            <person name="Grigoriev I.V."/>
            <person name="Nagy L."/>
            <person name="Hibbett D."/>
            <person name="Henrissat B."/>
            <person name="Matheny P.B."/>
            <person name="Labbe J."/>
            <person name="Martin A.F."/>
        </authorList>
    </citation>
    <scope>NUCLEOTIDE SEQUENCE</scope>
    <source>
        <strain evidence="1">BPL698</strain>
    </source>
</reference>
<sequence length="180" mass="19384">MCGSKEATQKNQAYAYVPLTHSAFAFAFICHESLTRHATSPPSTAACPHPQCPHLHHSPMSPNALPKSPVPHCCLRCHQMVLLLYVSASDMAHLTPPMHPFPSLLLSSLSLSTSMPPHSSTLHLPSNLSNCPTRNCICDHPPALSLSPLQPLLCIISPSCSAGDHNSIPHIVHLQSPSYV</sequence>
<keyword evidence="2" id="KW-1185">Reference proteome</keyword>
<gene>
    <name evidence="1" type="ORF">F5148DRAFT_1211002</name>
</gene>
<accession>A0ACC0U4V7</accession>
<evidence type="ECO:0000313" key="2">
    <source>
        <dbReference type="Proteomes" id="UP001207468"/>
    </source>
</evidence>
<comment type="caution">
    <text evidence="1">The sequence shown here is derived from an EMBL/GenBank/DDBJ whole genome shotgun (WGS) entry which is preliminary data.</text>
</comment>
<name>A0ACC0U4V7_9AGAM</name>
<evidence type="ECO:0000313" key="1">
    <source>
        <dbReference type="EMBL" id="KAI9463768.1"/>
    </source>
</evidence>